<dbReference type="Pfam" id="PF00350">
    <property type="entry name" value="Dynamin_N"/>
    <property type="match status" value="1"/>
</dbReference>
<dbReference type="InterPro" id="IPR045063">
    <property type="entry name" value="Dynamin_N"/>
</dbReference>
<dbReference type="PANTHER" id="PTHR36681">
    <property type="entry name" value="NUCLEAR GTPASE, GERMINAL CENTER-ASSOCIATED, TANDEM DUPLICATE 3"/>
    <property type="match status" value="1"/>
</dbReference>
<dbReference type="AlphaFoldDB" id="A0AAV9H8E9"/>
<evidence type="ECO:0008006" key="7">
    <source>
        <dbReference type="Google" id="ProtNLM"/>
    </source>
</evidence>
<dbReference type="InterPro" id="IPR027417">
    <property type="entry name" value="P-loop_NTPase"/>
</dbReference>
<evidence type="ECO:0000256" key="2">
    <source>
        <dbReference type="SAM" id="MobiDB-lite"/>
    </source>
</evidence>
<reference evidence="5" key="1">
    <citation type="journal article" date="2023" name="Mol. Phylogenet. Evol.">
        <title>Genome-scale phylogeny and comparative genomics of the fungal order Sordariales.</title>
        <authorList>
            <person name="Hensen N."/>
            <person name="Bonometti L."/>
            <person name="Westerberg I."/>
            <person name="Brannstrom I.O."/>
            <person name="Guillou S."/>
            <person name="Cros-Aarteil S."/>
            <person name="Calhoun S."/>
            <person name="Haridas S."/>
            <person name="Kuo A."/>
            <person name="Mondo S."/>
            <person name="Pangilinan J."/>
            <person name="Riley R."/>
            <person name="LaButti K."/>
            <person name="Andreopoulos B."/>
            <person name="Lipzen A."/>
            <person name="Chen C."/>
            <person name="Yan M."/>
            <person name="Daum C."/>
            <person name="Ng V."/>
            <person name="Clum A."/>
            <person name="Steindorff A."/>
            <person name="Ohm R.A."/>
            <person name="Martin F."/>
            <person name="Silar P."/>
            <person name="Natvig D.O."/>
            <person name="Lalanne C."/>
            <person name="Gautier V."/>
            <person name="Ament-Velasquez S.L."/>
            <person name="Kruys A."/>
            <person name="Hutchinson M.I."/>
            <person name="Powell A.J."/>
            <person name="Barry K."/>
            <person name="Miller A.N."/>
            <person name="Grigoriev I.V."/>
            <person name="Debuchy R."/>
            <person name="Gladieux P."/>
            <person name="Hiltunen Thoren M."/>
            <person name="Johannesson H."/>
        </authorList>
    </citation>
    <scope>NUCLEOTIDE SEQUENCE</scope>
    <source>
        <strain evidence="5">PSN243</strain>
    </source>
</reference>
<dbReference type="SUPFAM" id="SSF52540">
    <property type="entry name" value="P-loop containing nucleoside triphosphate hydrolases"/>
    <property type="match status" value="1"/>
</dbReference>
<dbReference type="InterPro" id="IPR056024">
    <property type="entry name" value="DUF7605"/>
</dbReference>
<name>A0AAV9H8E9_9PEZI</name>
<keyword evidence="6" id="KW-1185">Reference proteome</keyword>
<dbReference type="Gene3D" id="3.40.50.300">
    <property type="entry name" value="P-loop containing nucleotide triphosphate hydrolases"/>
    <property type="match status" value="1"/>
</dbReference>
<protein>
    <recommendedName>
        <fullName evidence="7">Nuclear GTPase SLIP-GC</fullName>
    </recommendedName>
</protein>
<feature type="domain" description="DUF7605" evidence="4">
    <location>
        <begin position="684"/>
        <end position="856"/>
    </location>
</feature>
<feature type="region of interest" description="Disordered" evidence="2">
    <location>
        <begin position="381"/>
        <end position="438"/>
    </location>
</feature>
<dbReference type="Pfam" id="PF24564">
    <property type="entry name" value="DUF7605"/>
    <property type="match status" value="1"/>
</dbReference>
<comment type="caution">
    <text evidence="5">The sequence shown here is derived from an EMBL/GenBank/DDBJ whole genome shotgun (WGS) entry which is preliminary data.</text>
</comment>
<gene>
    <name evidence="5" type="ORF">QBC34DRAFT_453465</name>
</gene>
<reference evidence="5" key="2">
    <citation type="submission" date="2023-05" db="EMBL/GenBank/DDBJ databases">
        <authorList>
            <consortium name="Lawrence Berkeley National Laboratory"/>
            <person name="Steindorff A."/>
            <person name="Hensen N."/>
            <person name="Bonometti L."/>
            <person name="Westerberg I."/>
            <person name="Brannstrom I.O."/>
            <person name="Guillou S."/>
            <person name="Cros-Aarteil S."/>
            <person name="Calhoun S."/>
            <person name="Haridas S."/>
            <person name="Kuo A."/>
            <person name="Mondo S."/>
            <person name="Pangilinan J."/>
            <person name="Riley R."/>
            <person name="Labutti K."/>
            <person name="Andreopoulos B."/>
            <person name="Lipzen A."/>
            <person name="Chen C."/>
            <person name="Yanf M."/>
            <person name="Daum C."/>
            <person name="Ng V."/>
            <person name="Clum A."/>
            <person name="Ohm R."/>
            <person name="Martin F."/>
            <person name="Silar P."/>
            <person name="Natvig D."/>
            <person name="Lalanne C."/>
            <person name="Gautier V."/>
            <person name="Ament-Velasquez S.L."/>
            <person name="Kruys A."/>
            <person name="Hutchinson M.I."/>
            <person name="Powell A.J."/>
            <person name="Barry K."/>
            <person name="Miller A.N."/>
            <person name="Grigoriev I.V."/>
            <person name="Debuchy R."/>
            <person name="Gladieux P."/>
            <person name="Thoren M.H."/>
            <person name="Johannesson H."/>
        </authorList>
    </citation>
    <scope>NUCLEOTIDE SEQUENCE</scope>
    <source>
        <strain evidence="5">PSN243</strain>
    </source>
</reference>
<dbReference type="EMBL" id="MU865913">
    <property type="protein sequence ID" value="KAK4455827.1"/>
    <property type="molecule type" value="Genomic_DNA"/>
</dbReference>
<evidence type="ECO:0000259" key="3">
    <source>
        <dbReference type="Pfam" id="PF00350"/>
    </source>
</evidence>
<organism evidence="5 6">
    <name type="scientific">Podospora aff. communis PSN243</name>
    <dbReference type="NCBI Taxonomy" id="3040156"/>
    <lineage>
        <taxon>Eukaryota</taxon>
        <taxon>Fungi</taxon>
        <taxon>Dikarya</taxon>
        <taxon>Ascomycota</taxon>
        <taxon>Pezizomycotina</taxon>
        <taxon>Sordariomycetes</taxon>
        <taxon>Sordariomycetidae</taxon>
        <taxon>Sordariales</taxon>
        <taxon>Podosporaceae</taxon>
        <taxon>Podospora</taxon>
    </lineage>
</organism>
<dbReference type="Proteomes" id="UP001321760">
    <property type="component" value="Unassembled WGS sequence"/>
</dbReference>
<feature type="coiled-coil region" evidence="1">
    <location>
        <begin position="331"/>
        <end position="365"/>
    </location>
</feature>
<accession>A0AAV9H8E9</accession>
<sequence length="954" mass="107454">MGDAVPQVKPERVVEQECVRRLAEETDLARLEAGIAPALRTLEDIKDAITKQAGIHHLTSLGPPSELSPSQIHPAVLNEEEVVPTNGMRACTAVITEVRYNHSEDPAEKYRAEIHFISEKEWTKELHVLHADLSSDGQECDAKIAASKICAVYPGVSETLSTLDKEAVADLAKTPDVARCLGTVEKLSAPDCRSLLQQVRKYIDSKDKKSSGEADQGVMEYWPLVKVVKIFTKSAVLKNGLVLVDLPGSRDSNAARSAVAANYIERCTGIWIVVPINRAVDDQTAQKLMTDNLRQQLQLDGTCSTVTFICTKTDDITVTEASNSMAEDSRIHRIHEELQVLKRQEEGLKEETANLMSRMELLSDEIETLDDDINSIDSALQNENETAEKKDEVDISSLQSTRKRKRQGSDLVLGQGSLNVDDGQGSDPGSTATGEEGKLILSMERAKAYREELNSKKRAFVTEKNTMRKETISKLSDNLESIRLRIKNLDEEHKSECIKHRNNYSRQTMGVQYAKEVRELDQDRAQARDGESFDPSHQERDYQQLAETLPVFCVSSKAYLKMSGWRSKDETVSGFPRVQDTEIPSLREHALKMTEAAWSAKLRKFYDALHEYLIDITMYVGMSCDSPELALDRKLEETRFLDEAFSELSTGFRSEIDATFQQARAEINGNIFERFEPAIRIAKKEAQETAAKWSLTRNQGGLAFATYRATCIREGFFERVNITTDFNADLCKPLVRTVAAEWEDFFTKKFPKDLVRLCERLALKIDAVKAQMQERSVFKASVKCGYAKWKAESLAKDIRDASLLTFLVQEGQKRANRSFADAIQQAMLPGYQRCAEQTGSGCYKRMKAEMERHISRVRSSMFRAATANVREMLDGLLSEIEKTVASRAKSDARKMKTSLQMMLNGKNLFEDFPKLAHDIQEMLKSTNGRFEDVYRDLDIVESETKPETKSEIPA</sequence>
<evidence type="ECO:0000313" key="5">
    <source>
        <dbReference type="EMBL" id="KAK4455827.1"/>
    </source>
</evidence>
<dbReference type="PANTHER" id="PTHR36681:SF3">
    <property type="entry name" value="NUCLEAR GTPASE, GERMINAL CENTER-ASSOCIATED, TANDEM DUPLICATE 3"/>
    <property type="match status" value="1"/>
</dbReference>
<evidence type="ECO:0000259" key="4">
    <source>
        <dbReference type="Pfam" id="PF24564"/>
    </source>
</evidence>
<evidence type="ECO:0000313" key="6">
    <source>
        <dbReference type="Proteomes" id="UP001321760"/>
    </source>
</evidence>
<evidence type="ECO:0000256" key="1">
    <source>
        <dbReference type="SAM" id="Coils"/>
    </source>
</evidence>
<keyword evidence="1" id="KW-0175">Coiled coil</keyword>
<proteinExistence type="predicted"/>
<feature type="domain" description="Dynamin N-terminal" evidence="3">
    <location>
        <begin position="80"/>
        <end position="296"/>
    </location>
</feature>